<keyword evidence="1" id="KW-0812">Transmembrane</keyword>
<keyword evidence="1" id="KW-0472">Membrane</keyword>
<protein>
    <submittedName>
        <fullName evidence="2">Uncharacterized protein</fullName>
    </submittedName>
</protein>
<name>A0ABR7KEJ4_9FIRM</name>
<sequence>MKNKSEKIYHFLTFACSVALAAYIILFLHHLLTESASYMSGATYKFLVGAEFVLLIIVFIRIFWAFRKLREVGNGKK</sequence>
<gene>
    <name evidence="2" type="ORF">H8909_13205</name>
</gene>
<proteinExistence type="predicted"/>
<organism evidence="2 3">
    <name type="scientific">Catenibacterium faecis</name>
    <dbReference type="NCBI Taxonomy" id="2764323"/>
    <lineage>
        <taxon>Bacteria</taxon>
        <taxon>Bacillati</taxon>
        <taxon>Bacillota</taxon>
        <taxon>Erysipelotrichia</taxon>
        <taxon>Erysipelotrichales</taxon>
        <taxon>Coprobacillaceae</taxon>
        <taxon>Catenibacterium</taxon>
    </lineage>
</organism>
<feature type="transmembrane region" description="Helical" evidence="1">
    <location>
        <begin position="12"/>
        <end position="32"/>
    </location>
</feature>
<reference evidence="2 3" key="1">
    <citation type="submission" date="2020-08" db="EMBL/GenBank/DDBJ databases">
        <authorList>
            <person name="Liu C."/>
            <person name="Sun Q."/>
        </authorList>
    </citation>
    <scope>NUCLEOTIDE SEQUENCE [LARGE SCALE GENOMIC DNA]</scope>
    <source>
        <strain evidence="2 3">NSJ-22</strain>
    </source>
</reference>
<evidence type="ECO:0000256" key="1">
    <source>
        <dbReference type="SAM" id="Phobius"/>
    </source>
</evidence>
<dbReference type="RefSeq" id="WP_187013154.1">
    <property type="nucleotide sequence ID" value="NZ_JACRWG010000150.1"/>
</dbReference>
<evidence type="ECO:0000313" key="2">
    <source>
        <dbReference type="EMBL" id="MBC6011138.1"/>
    </source>
</evidence>
<dbReference type="Proteomes" id="UP000603474">
    <property type="component" value="Unassembled WGS sequence"/>
</dbReference>
<evidence type="ECO:0000313" key="3">
    <source>
        <dbReference type="Proteomes" id="UP000603474"/>
    </source>
</evidence>
<comment type="caution">
    <text evidence="2">The sequence shown here is derived from an EMBL/GenBank/DDBJ whole genome shotgun (WGS) entry which is preliminary data.</text>
</comment>
<keyword evidence="1" id="KW-1133">Transmembrane helix</keyword>
<dbReference type="EMBL" id="JACRWG010000150">
    <property type="protein sequence ID" value="MBC6011138.1"/>
    <property type="molecule type" value="Genomic_DNA"/>
</dbReference>
<keyword evidence="3" id="KW-1185">Reference proteome</keyword>
<feature type="transmembrane region" description="Helical" evidence="1">
    <location>
        <begin position="44"/>
        <end position="66"/>
    </location>
</feature>
<accession>A0ABR7KEJ4</accession>